<accession>A0A0L6W3I4</accession>
<gene>
    <name evidence="5" type="ORF">Tfer_1303</name>
</gene>
<evidence type="ECO:0000256" key="1">
    <source>
        <dbReference type="ARBA" id="ARBA00010854"/>
    </source>
</evidence>
<keyword evidence="3" id="KW-0170">Cobalt</keyword>
<feature type="domain" description="B12-binding" evidence="4">
    <location>
        <begin position="93"/>
        <end position="224"/>
    </location>
</feature>
<dbReference type="InterPro" id="IPR050554">
    <property type="entry name" value="Met_Synthase/Corrinoid"/>
</dbReference>
<dbReference type="Pfam" id="PF02607">
    <property type="entry name" value="B12-binding_2"/>
    <property type="match status" value="1"/>
</dbReference>
<dbReference type="Gene3D" id="3.40.50.280">
    <property type="entry name" value="Cobalamin-binding domain"/>
    <property type="match status" value="1"/>
</dbReference>
<evidence type="ECO:0000259" key="4">
    <source>
        <dbReference type="PROSITE" id="PS51332"/>
    </source>
</evidence>
<name>A0A0L6W3I4_9FIRM</name>
<dbReference type="GO" id="GO:0050667">
    <property type="term" value="P:homocysteine metabolic process"/>
    <property type="evidence" value="ECO:0007669"/>
    <property type="project" value="TreeGrafter"/>
</dbReference>
<evidence type="ECO:0000256" key="2">
    <source>
        <dbReference type="ARBA" id="ARBA00022723"/>
    </source>
</evidence>
<dbReference type="InterPro" id="IPR006158">
    <property type="entry name" value="Cobalamin-bd"/>
</dbReference>
<dbReference type="InterPro" id="IPR036594">
    <property type="entry name" value="Meth_synthase_dom"/>
</dbReference>
<evidence type="ECO:0000313" key="6">
    <source>
        <dbReference type="Proteomes" id="UP000037175"/>
    </source>
</evidence>
<proteinExistence type="inferred from homology"/>
<keyword evidence="6" id="KW-1185">Reference proteome</keyword>
<evidence type="ECO:0000313" key="5">
    <source>
        <dbReference type="EMBL" id="KNZ69923.1"/>
    </source>
</evidence>
<dbReference type="GO" id="GO:0046653">
    <property type="term" value="P:tetrahydrofolate metabolic process"/>
    <property type="evidence" value="ECO:0007669"/>
    <property type="project" value="TreeGrafter"/>
</dbReference>
<protein>
    <submittedName>
        <fullName evidence="5">Cobalamin B12-binding domain-containing protein</fullName>
    </submittedName>
</protein>
<dbReference type="PANTHER" id="PTHR45833">
    <property type="entry name" value="METHIONINE SYNTHASE"/>
    <property type="match status" value="1"/>
</dbReference>
<dbReference type="GO" id="GO:0005829">
    <property type="term" value="C:cytosol"/>
    <property type="evidence" value="ECO:0007669"/>
    <property type="project" value="TreeGrafter"/>
</dbReference>
<dbReference type="EMBL" id="LGTE01000007">
    <property type="protein sequence ID" value="KNZ69923.1"/>
    <property type="molecule type" value="Genomic_DNA"/>
</dbReference>
<dbReference type="Gene3D" id="1.10.1240.10">
    <property type="entry name" value="Methionine synthase domain"/>
    <property type="match status" value="1"/>
</dbReference>
<dbReference type="SUPFAM" id="SSF47644">
    <property type="entry name" value="Methionine synthase domain"/>
    <property type="match status" value="1"/>
</dbReference>
<dbReference type="GO" id="GO:0008705">
    <property type="term" value="F:methionine synthase activity"/>
    <property type="evidence" value="ECO:0007669"/>
    <property type="project" value="TreeGrafter"/>
</dbReference>
<comment type="caution">
    <text evidence="5">The sequence shown here is derived from an EMBL/GenBank/DDBJ whole genome shotgun (WGS) entry which is preliminary data.</text>
</comment>
<evidence type="ECO:0000256" key="3">
    <source>
        <dbReference type="ARBA" id="ARBA00023285"/>
    </source>
</evidence>
<comment type="similarity">
    <text evidence="1">Belongs to the methylamine corrinoid protein family.</text>
</comment>
<dbReference type="InterPro" id="IPR003759">
    <property type="entry name" value="Cbl-bd_cap"/>
</dbReference>
<sequence length="225" mass="24918">MKDLKKMEGTIIKLVEQLDEENAIKLANEALNAGMHPLRLLELINEGMNRVGKLYESKDYYIADLIMAGLIFKQVLELDKMTAHFQSNHEQKIGKVIVGTVKGDIHDIGKDIFRGMMEANGFEVIDLGVDVPKEIFVKEVEEHKPDIVGLSGVLTSTVDAMKETIDAFVEAGLRHKAKFIVGGNHLTEDALRFIGADAFANDAAVGVKKCIEWINRTGQGVNKNE</sequence>
<dbReference type="PATRIC" id="fig|281456.6.peg.1383"/>
<dbReference type="RefSeq" id="WP_013121452.1">
    <property type="nucleotide sequence ID" value="NZ_LGTE01000007.1"/>
</dbReference>
<dbReference type="AlphaFoldDB" id="A0A0L6W3I4"/>
<reference evidence="6" key="1">
    <citation type="submission" date="2015-07" db="EMBL/GenBank/DDBJ databases">
        <title>Complete Genome of Thermincola ferriacetica strain Z-0001T.</title>
        <authorList>
            <person name="Lusk B."/>
            <person name="Badalamenti J.P."/>
            <person name="Parameswaran P."/>
            <person name="Bond D.R."/>
            <person name="Torres C.I."/>
        </authorList>
    </citation>
    <scope>NUCLEOTIDE SEQUENCE [LARGE SCALE GENOMIC DNA]</scope>
    <source>
        <strain evidence="6">Z-0001</strain>
    </source>
</reference>
<dbReference type="FunFam" id="3.40.50.280:FF:000003">
    <property type="entry name" value="Dimethylamine methyltransferase corrinoid protein"/>
    <property type="match status" value="1"/>
</dbReference>
<dbReference type="GO" id="GO:0031419">
    <property type="term" value="F:cobalamin binding"/>
    <property type="evidence" value="ECO:0007669"/>
    <property type="project" value="InterPro"/>
</dbReference>
<organism evidence="5 6">
    <name type="scientific">Thermincola ferriacetica</name>
    <dbReference type="NCBI Taxonomy" id="281456"/>
    <lineage>
        <taxon>Bacteria</taxon>
        <taxon>Bacillati</taxon>
        <taxon>Bacillota</taxon>
        <taxon>Clostridia</taxon>
        <taxon>Eubacteriales</taxon>
        <taxon>Thermincolaceae</taxon>
        <taxon>Thermincola</taxon>
    </lineage>
</organism>
<dbReference type="SUPFAM" id="SSF52242">
    <property type="entry name" value="Cobalamin (vitamin B12)-binding domain"/>
    <property type="match status" value="1"/>
</dbReference>
<dbReference type="GO" id="GO:0046872">
    <property type="term" value="F:metal ion binding"/>
    <property type="evidence" value="ECO:0007669"/>
    <property type="project" value="UniProtKB-KW"/>
</dbReference>
<dbReference type="PROSITE" id="PS51332">
    <property type="entry name" value="B12_BINDING"/>
    <property type="match status" value="1"/>
</dbReference>
<dbReference type="SMART" id="SM01018">
    <property type="entry name" value="B12-binding_2"/>
    <property type="match status" value="1"/>
</dbReference>
<dbReference type="InterPro" id="IPR036724">
    <property type="entry name" value="Cobalamin-bd_sf"/>
</dbReference>
<dbReference type="Proteomes" id="UP000037175">
    <property type="component" value="Unassembled WGS sequence"/>
</dbReference>
<keyword evidence="2" id="KW-0479">Metal-binding</keyword>
<dbReference type="Pfam" id="PF02310">
    <property type="entry name" value="B12-binding"/>
    <property type="match status" value="1"/>
</dbReference>
<dbReference type="PANTHER" id="PTHR45833:SF1">
    <property type="entry name" value="METHIONINE SYNTHASE"/>
    <property type="match status" value="1"/>
</dbReference>